<reference evidence="3 4" key="1">
    <citation type="journal article" date="2020" name="Microb. Genom.">
        <title>Genetic diversity of clinical and environmental Mucorales isolates obtained from an investigation of mucormycosis cases among solid organ transplant recipients.</title>
        <authorList>
            <person name="Nguyen M.H."/>
            <person name="Kaul D."/>
            <person name="Muto C."/>
            <person name="Cheng S.J."/>
            <person name="Richter R.A."/>
            <person name="Bruno V.M."/>
            <person name="Liu G."/>
            <person name="Beyhan S."/>
            <person name="Sundermann A.J."/>
            <person name="Mounaud S."/>
            <person name="Pasculle A.W."/>
            <person name="Nierman W.C."/>
            <person name="Driscoll E."/>
            <person name="Cumbie R."/>
            <person name="Clancy C.J."/>
            <person name="Dupont C.L."/>
        </authorList>
    </citation>
    <scope>NUCLEOTIDE SEQUENCE [LARGE SCALE GENOMIC DNA]</scope>
    <source>
        <strain evidence="3 4">GL24</strain>
    </source>
</reference>
<dbReference type="EMBL" id="JAANIU010008513">
    <property type="protein sequence ID" value="KAG1534924.1"/>
    <property type="molecule type" value="Genomic_DNA"/>
</dbReference>
<organism evidence="3 4">
    <name type="scientific">Rhizopus delemar</name>
    <dbReference type="NCBI Taxonomy" id="936053"/>
    <lineage>
        <taxon>Eukaryota</taxon>
        <taxon>Fungi</taxon>
        <taxon>Fungi incertae sedis</taxon>
        <taxon>Mucoromycota</taxon>
        <taxon>Mucoromycotina</taxon>
        <taxon>Mucoromycetes</taxon>
        <taxon>Mucorales</taxon>
        <taxon>Mucorineae</taxon>
        <taxon>Rhizopodaceae</taxon>
        <taxon>Rhizopus</taxon>
    </lineage>
</organism>
<feature type="region of interest" description="Disordered" evidence="1">
    <location>
        <begin position="28"/>
        <end position="47"/>
    </location>
</feature>
<gene>
    <name evidence="3" type="ORF">G6F50_015437</name>
</gene>
<comment type="caution">
    <text evidence="3">The sequence shown here is derived from an EMBL/GenBank/DDBJ whole genome shotgun (WGS) entry which is preliminary data.</text>
</comment>
<keyword evidence="2" id="KW-0812">Transmembrane</keyword>
<dbReference type="AlphaFoldDB" id="A0A9P7C3M4"/>
<accession>A0A9P7C3M4</accession>
<keyword evidence="4" id="KW-1185">Reference proteome</keyword>
<evidence type="ECO:0000256" key="1">
    <source>
        <dbReference type="SAM" id="MobiDB-lite"/>
    </source>
</evidence>
<feature type="transmembrane region" description="Helical" evidence="2">
    <location>
        <begin position="98"/>
        <end position="119"/>
    </location>
</feature>
<evidence type="ECO:0000313" key="4">
    <source>
        <dbReference type="Proteomes" id="UP000740926"/>
    </source>
</evidence>
<keyword evidence="2" id="KW-0472">Membrane</keyword>
<evidence type="ECO:0000256" key="2">
    <source>
        <dbReference type="SAM" id="Phobius"/>
    </source>
</evidence>
<dbReference type="Proteomes" id="UP000740926">
    <property type="component" value="Unassembled WGS sequence"/>
</dbReference>
<sequence>MGEGARLDGLSSLASGARVPAGQVWTGAPARPAPPAHAPELPPRPGRAGRLRQLEVVAYALGGTLIAALFFMPVFPSFVLIDWIDARWLDLMGDRVSWPYAFLCYLLLALPASALRLCLTAWVSALLRGSICAGG</sequence>
<protein>
    <submittedName>
        <fullName evidence="3">Uncharacterized protein</fullName>
    </submittedName>
</protein>
<feature type="transmembrane region" description="Helical" evidence="2">
    <location>
        <begin position="56"/>
        <end position="78"/>
    </location>
</feature>
<feature type="compositionally biased region" description="Pro residues" evidence="1">
    <location>
        <begin position="31"/>
        <end position="45"/>
    </location>
</feature>
<proteinExistence type="predicted"/>
<name>A0A9P7C3M4_9FUNG</name>
<keyword evidence="2" id="KW-1133">Transmembrane helix</keyword>
<evidence type="ECO:0000313" key="3">
    <source>
        <dbReference type="EMBL" id="KAG1534924.1"/>
    </source>
</evidence>